<evidence type="ECO:0000256" key="3">
    <source>
        <dbReference type="PROSITE-ProRule" id="PRU00409"/>
    </source>
</evidence>
<dbReference type="SUPFAM" id="SSF56059">
    <property type="entry name" value="Glutathione synthetase ATP-binding domain-like"/>
    <property type="match status" value="1"/>
</dbReference>
<feature type="domain" description="ATP-grasp" evidence="4">
    <location>
        <begin position="109"/>
        <end position="328"/>
    </location>
</feature>
<dbReference type="InterPro" id="IPR011761">
    <property type="entry name" value="ATP-grasp"/>
</dbReference>
<evidence type="ECO:0000313" key="5">
    <source>
        <dbReference type="EMBL" id="BBO76670.1"/>
    </source>
</evidence>
<dbReference type="GO" id="GO:0046872">
    <property type="term" value="F:metal ion binding"/>
    <property type="evidence" value="ECO:0007669"/>
    <property type="project" value="InterPro"/>
</dbReference>
<gene>
    <name evidence="5" type="ORF">DSCW_40870</name>
</gene>
<organism evidence="5 6">
    <name type="scientific">Desulfosarcina widdelii</name>
    <dbReference type="NCBI Taxonomy" id="947919"/>
    <lineage>
        <taxon>Bacteria</taxon>
        <taxon>Pseudomonadati</taxon>
        <taxon>Thermodesulfobacteriota</taxon>
        <taxon>Desulfobacteria</taxon>
        <taxon>Desulfobacterales</taxon>
        <taxon>Desulfosarcinaceae</taxon>
        <taxon>Desulfosarcina</taxon>
    </lineage>
</organism>
<dbReference type="Gene3D" id="3.30.1490.20">
    <property type="entry name" value="ATP-grasp fold, A domain"/>
    <property type="match status" value="1"/>
</dbReference>
<evidence type="ECO:0000256" key="2">
    <source>
        <dbReference type="ARBA" id="ARBA00022598"/>
    </source>
</evidence>
<keyword evidence="2" id="KW-0436">Ligase</keyword>
<dbReference type="KEGG" id="dwd:DSCW_40870"/>
<keyword evidence="3" id="KW-0547">Nucleotide-binding</keyword>
<dbReference type="RefSeq" id="WP_155305484.1">
    <property type="nucleotide sequence ID" value="NZ_AP021875.1"/>
</dbReference>
<proteinExistence type="inferred from homology"/>
<dbReference type="Gene3D" id="3.30.470.20">
    <property type="entry name" value="ATP-grasp fold, B domain"/>
    <property type="match status" value="1"/>
</dbReference>
<dbReference type="GO" id="GO:0008716">
    <property type="term" value="F:D-alanine-D-alanine ligase activity"/>
    <property type="evidence" value="ECO:0007669"/>
    <property type="project" value="InterPro"/>
</dbReference>
<reference evidence="5 6" key="1">
    <citation type="submission" date="2019-11" db="EMBL/GenBank/DDBJ databases">
        <title>Comparative genomics of hydrocarbon-degrading Desulfosarcina strains.</title>
        <authorList>
            <person name="Watanabe M."/>
            <person name="Kojima H."/>
            <person name="Fukui M."/>
        </authorList>
    </citation>
    <scope>NUCLEOTIDE SEQUENCE [LARGE SCALE GENOMIC DNA]</scope>
    <source>
        <strain evidence="5 6">PP31</strain>
    </source>
</reference>
<dbReference type="InterPro" id="IPR013815">
    <property type="entry name" value="ATP_grasp_subdomain_1"/>
</dbReference>
<accession>A0A5K7Z7E3</accession>
<keyword evidence="3" id="KW-0067">ATP-binding</keyword>
<dbReference type="OrthoDB" id="9813261at2"/>
<dbReference type="InterPro" id="IPR011095">
    <property type="entry name" value="Dala_Dala_lig_C"/>
</dbReference>
<dbReference type="PANTHER" id="PTHR23132:SF23">
    <property type="entry name" value="D-ALANINE--D-ALANINE LIGASE B"/>
    <property type="match status" value="1"/>
</dbReference>
<sequence>MRIAVVHNALRNDSAADEQDVLVQADAVTEALHTLGHKPVRLSCDLNLSRVRNEIGAIDPGLVFNLVESLDGTGRLIHLFPSLLDTMGLPYTGACAEAMILTSNKLFAKTMLDGAGLPTPVWTVPSNAWNPGRFRRPRENPCRWFIKSVWEHASVGLDDDAIVEAASDRMLETLMAQRAPRLGGTCFAEAFIDGREFNLSLLDSLEGPQVLPPAEIVFEGYASGQARIVDYKAKWDEDSFAYRHTPRRFDFDPVDEELLEQLKTLSLECWELMGLRGYARVDFRVDAYRRLWILEINANPCLSPDAGFAAAVHRAGMTMTDAVARIVSTSGK</sequence>
<dbReference type="EMBL" id="AP021875">
    <property type="protein sequence ID" value="BBO76670.1"/>
    <property type="molecule type" value="Genomic_DNA"/>
</dbReference>
<dbReference type="GO" id="GO:0005524">
    <property type="term" value="F:ATP binding"/>
    <property type="evidence" value="ECO:0007669"/>
    <property type="project" value="UniProtKB-UniRule"/>
</dbReference>
<dbReference type="AlphaFoldDB" id="A0A5K7Z7E3"/>
<evidence type="ECO:0000259" key="4">
    <source>
        <dbReference type="PROSITE" id="PS50975"/>
    </source>
</evidence>
<evidence type="ECO:0000256" key="1">
    <source>
        <dbReference type="ARBA" id="ARBA00010871"/>
    </source>
</evidence>
<dbReference type="Proteomes" id="UP000427769">
    <property type="component" value="Chromosome"/>
</dbReference>
<protein>
    <recommendedName>
        <fullName evidence="4">ATP-grasp domain-containing protein</fullName>
    </recommendedName>
</protein>
<keyword evidence="6" id="KW-1185">Reference proteome</keyword>
<dbReference type="Pfam" id="PF07478">
    <property type="entry name" value="Dala_Dala_lig_C"/>
    <property type="match status" value="1"/>
</dbReference>
<name>A0A5K7Z7E3_9BACT</name>
<dbReference type="PANTHER" id="PTHR23132">
    <property type="entry name" value="D-ALANINE--D-ALANINE LIGASE"/>
    <property type="match status" value="1"/>
</dbReference>
<evidence type="ECO:0000313" key="6">
    <source>
        <dbReference type="Proteomes" id="UP000427769"/>
    </source>
</evidence>
<comment type="similarity">
    <text evidence="1">Belongs to the D-alanine--D-alanine ligase family.</text>
</comment>
<dbReference type="PROSITE" id="PS50975">
    <property type="entry name" value="ATP_GRASP"/>
    <property type="match status" value="1"/>
</dbReference>